<keyword evidence="5" id="KW-1139">Helical capsid protein</keyword>
<evidence type="ECO:0000256" key="8">
    <source>
        <dbReference type="RuleBase" id="RU003967"/>
    </source>
</evidence>
<accession>A0AB39BZS8</accession>
<dbReference type="InterPro" id="IPR036417">
    <property type="entry name" value="TMV-like_coat_sf"/>
</dbReference>
<evidence type="ECO:0000256" key="6">
    <source>
        <dbReference type="ARBA" id="ARBA00022561"/>
    </source>
</evidence>
<organism evidence="9">
    <name type="scientific">Jand tobamovirus 1</name>
    <dbReference type="NCBI Taxonomy" id="3238876"/>
    <lineage>
        <taxon>Viruses</taxon>
        <taxon>Riboviria</taxon>
        <taxon>Orthornavirae</taxon>
        <taxon>Kitrinoviricota</taxon>
        <taxon>Alsuviricetes</taxon>
        <taxon>Martellivirales</taxon>
        <taxon>Virgaviridae</taxon>
        <taxon>Tobamovirus</taxon>
    </lineage>
</organism>
<evidence type="ECO:0000313" key="9">
    <source>
        <dbReference type="EMBL" id="XDI97955.1"/>
    </source>
</evidence>
<evidence type="ECO:0000256" key="3">
    <source>
        <dbReference type="ARBA" id="ARBA00005281"/>
    </source>
</evidence>
<evidence type="ECO:0000256" key="2">
    <source>
        <dbReference type="ARBA" id="ARBA00004328"/>
    </source>
</evidence>
<keyword evidence="7 8" id="KW-0946">Virion</keyword>
<dbReference type="Gene3D" id="1.20.120.70">
    <property type="entry name" value="Tobacco mosaic virus-like, coat protein"/>
    <property type="match status" value="1"/>
</dbReference>
<reference evidence="9" key="1">
    <citation type="submission" date="2024-06" db="EMBL/GenBank/DDBJ databases">
        <authorList>
            <person name="Kwon M."/>
            <person name="Fatema K."/>
            <person name="Muhammad Noor Ul A."/>
            <person name="Kill E.-J."/>
        </authorList>
    </citation>
    <scope>NUCLEOTIDE SEQUENCE</scope>
    <source>
        <strain evidence="9">Jand</strain>
    </source>
</reference>
<dbReference type="GO" id="GO:0005198">
    <property type="term" value="F:structural molecule activity"/>
    <property type="evidence" value="ECO:0007669"/>
    <property type="project" value="InterPro"/>
</dbReference>
<evidence type="ECO:0000256" key="7">
    <source>
        <dbReference type="ARBA" id="ARBA00022844"/>
    </source>
</evidence>
<evidence type="ECO:0000256" key="1">
    <source>
        <dbReference type="ARBA" id="ARBA00003662"/>
    </source>
</evidence>
<dbReference type="SUPFAM" id="SSF47195">
    <property type="entry name" value="TMV-like viral coat proteins"/>
    <property type="match status" value="1"/>
</dbReference>
<dbReference type="InterPro" id="IPR001337">
    <property type="entry name" value="TMV-like_coat"/>
</dbReference>
<dbReference type="GO" id="GO:0019029">
    <property type="term" value="C:helical viral capsid"/>
    <property type="evidence" value="ECO:0007669"/>
    <property type="project" value="UniProtKB-KW"/>
</dbReference>
<evidence type="ECO:0000256" key="4">
    <source>
        <dbReference type="ARBA" id="ARBA00018091"/>
    </source>
</evidence>
<comment type="function">
    <text evidence="1">Capsid protein self-assembles to form rod-shaped virions about 18 nm in diameter with a central canal enclosing the viral genomic RNA.</text>
</comment>
<comment type="similarity">
    <text evidence="3 8">Belongs to the virgaviridae capsid protein family.</text>
</comment>
<protein>
    <recommendedName>
        <fullName evidence="4 8">Capsid protein</fullName>
    </recommendedName>
</protein>
<dbReference type="Pfam" id="PF00721">
    <property type="entry name" value="TMV_coat"/>
    <property type="match status" value="1"/>
</dbReference>
<comment type="subcellular location">
    <subcellularLocation>
        <location evidence="2">Virion</location>
    </subcellularLocation>
</comment>
<evidence type="ECO:0000256" key="5">
    <source>
        <dbReference type="ARBA" id="ARBA00022497"/>
    </source>
</evidence>
<dbReference type="EMBL" id="PP971571">
    <property type="protein sequence ID" value="XDI97955.1"/>
    <property type="molecule type" value="Genomic_RNA"/>
</dbReference>
<keyword evidence="6 8" id="KW-0167">Capsid protein</keyword>
<sequence>MSYQVSRVSQLPYLAEAWVEYENFSTLLKNLKAQPFQTQQARQRALDLFNTFSKVPMKNVRFPAGKWYVWYYSPELSESFKLLMKAADTRNRILETEGQSSRPSGAEVETATRRVDDSTVAIREALDDLERQILFANGVYDRETFESESGLNWQEVVAAARSS</sequence>
<name>A0AB39BZS8_9VIRU</name>
<proteinExistence type="inferred from homology"/>